<organism evidence="1 2">
    <name type="scientific">Malus baccata</name>
    <name type="common">Siberian crab apple</name>
    <name type="synonym">Pyrus baccata</name>
    <dbReference type="NCBI Taxonomy" id="106549"/>
    <lineage>
        <taxon>Eukaryota</taxon>
        <taxon>Viridiplantae</taxon>
        <taxon>Streptophyta</taxon>
        <taxon>Embryophyta</taxon>
        <taxon>Tracheophyta</taxon>
        <taxon>Spermatophyta</taxon>
        <taxon>Magnoliopsida</taxon>
        <taxon>eudicotyledons</taxon>
        <taxon>Gunneridae</taxon>
        <taxon>Pentapetalae</taxon>
        <taxon>rosids</taxon>
        <taxon>fabids</taxon>
        <taxon>Rosales</taxon>
        <taxon>Rosaceae</taxon>
        <taxon>Amygdaloideae</taxon>
        <taxon>Maleae</taxon>
        <taxon>Malus</taxon>
    </lineage>
</organism>
<name>A0A540KYW0_MALBA</name>
<dbReference type="Proteomes" id="UP000315295">
    <property type="component" value="Unassembled WGS sequence"/>
</dbReference>
<sequence>MMAFPLVVQQHEELWLGTCMPISGLPRSQSSSFGRKIKVGPRKRKLEFQLLGLPSILGHPLPIRLSTNTHVG</sequence>
<accession>A0A540KYW0</accession>
<reference evidence="1 2" key="1">
    <citation type="journal article" date="2019" name="G3 (Bethesda)">
        <title>Sequencing of a Wild Apple (Malus baccata) Genome Unravels the Differences Between Cultivated and Wild Apple Species Regarding Disease Resistance and Cold Tolerance.</title>
        <authorList>
            <person name="Chen X."/>
        </authorList>
    </citation>
    <scope>NUCLEOTIDE SEQUENCE [LARGE SCALE GENOMIC DNA]</scope>
    <source>
        <strain evidence="2">cv. Shandingzi</strain>
        <tissue evidence="1">Leaves</tissue>
    </source>
</reference>
<gene>
    <name evidence="1" type="ORF">C1H46_035040</name>
</gene>
<evidence type="ECO:0000313" key="2">
    <source>
        <dbReference type="Proteomes" id="UP000315295"/>
    </source>
</evidence>
<comment type="caution">
    <text evidence="1">The sequence shown here is derived from an EMBL/GenBank/DDBJ whole genome shotgun (WGS) entry which is preliminary data.</text>
</comment>
<dbReference type="EMBL" id="VIEB01000861">
    <property type="protein sequence ID" value="TQD79390.1"/>
    <property type="molecule type" value="Genomic_DNA"/>
</dbReference>
<proteinExistence type="predicted"/>
<keyword evidence="2" id="KW-1185">Reference proteome</keyword>
<evidence type="ECO:0000313" key="1">
    <source>
        <dbReference type="EMBL" id="TQD79390.1"/>
    </source>
</evidence>
<protein>
    <submittedName>
        <fullName evidence="1">Uncharacterized protein</fullName>
    </submittedName>
</protein>
<dbReference type="AlphaFoldDB" id="A0A540KYW0"/>